<evidence type="ECO:0000256" key="1">
    <source>
        <dbReference type="SAM" id="MobiDB-lite"/>
    </source>
</evidence>
<organism evidence="2">
    <name type="scientific">Pantoea phage Survivor</name>
    <dbReference type="NCBI Taxonomy" id="3232176"/>
    <lineage>
        <taxon>Viruses</taxon>
        <taxon>Duplodnaviria</taxon>
        <taxon>Heunggongvirae</taxon>
        <taxon>Uroviricota</taxon>
        <taxon>Caudoviricetes</taxon>
    </lineage>
</organism>
<feature type="compositionally biased region" description="Low complexity" evidence="1">
    <location>
        <begin position="23"/>
        <end position="32"/>
    </location>
</feature>
<protein>
    <submittedName>
        <fullName evidence="2">Uncharacterized protein</fullName>
    </submittedName>
</protein>
<feature type="compositionally biased region" description="Basic residues" evidence="1">
    <location>
        <begin position="13"/>
        <end position="22"/>
    </location>
</feature>
<evidence type="ECO:0000313" key="2">
    <source>
        <dbReference type="EMBL" id="XCN28198.1"/>
    </source>
</evidence>
<sequence>MSKKNTVASQKSAAKRNARAKAKSASAAKAKQTPMGVAKRKMRGLQMGNGNMDFDQVLNQALRQAQKGGNGSQPAFNSTEEVMDGIVKAAGETFKLFCYNAVAKELVEQGAIQHTFKADLFEIGSKMLVIDNRVSVLKAYIASPEADESVISTETLDIGTTLQNIADELYNEIMALDAHSLVIEETVARLAAEAPEGEDNERRAKVLTAVAYKLLAEIQLAVMDEHPEQLEAKAAEDKPEIQEDVTGGNNEPVAAQ</sequence>
<feature type="compositionally biased region" description="Basic and acidic residues" evidence="1">
    <location>
        <begin position="229"/>
        <end position="241"/>
    </location>
</feature>
<feature type="region of interest" description="Disordered" evidence="1">
    <location>
        <begin position="1"/>
        <end position="38"/>
    </location>
</feature>
<name>A0AAU8L0Y1_9CAUD</name>
<reference evidence="2" key="1">
    <citation type="submission" date="2024-06" db="EMBL/GenBank/DDBJ databases">
        <authorList>
            <person name="Gannavaram S."/>
            <person name="Nemani S."/>
            <person name="Datta M."/>
            <person name="Picchiottino A."/>
            <person name="Mereddy A."/>
            <person name="Gannavaram N."/>
            <person name="Honeycutt C."/>
            <person name="Tran D."/>
            <person name="Choi K."/>
            <person name="Srinivasan K."/>
            <person name="Johnson A."/>
        </authorList>
    </citation>
    <scope>NUCLEOTIDE SEQUENCE</scope>
</reference>
<feature type="region of interest" description="Disordered" evidence="1">
    <location>
        <begin position="229"/>
        <end position="256"/>
    </location>
</feature>
<proteinExistence type="predicted"/>
<accession>A0AAU8L0Y1</accession>
<dbReference type="EMBL" id="PP885733">
    <property type="protein sequence ID" value="XCN28198.1"/>
    <property type="molecule type" value="Genomic_DNA"/>
</dbReference>